<proteinExistence type="predicted"/>
<gene>
    <name evidence="2" type="ordered locus">PHZ_c2361</name>
</gene>
<dbReference type="Proteomes" id="UP000001868">
    <property type="component" value="Chromosome"/>
</dbReference>
<dbReference type="EMBL" id="CP000747">
    <property type="protein sequence ID" value="ACG78771.1"/>
    <property type="molecule type" value="Genomic_DNA"/>
</dbReference>
<dbReference type="AlphaFoldDB" id="B4RFV8"/>
<name>B4RFV8_PHEZH</name>
<dbReference type="STRING" id="450851.PHZ_c2361"/>
<sequence length="190" mass="21079">MVSPSSPRRRRHSLHPPAPVHEVPVRARTPAPRRIDLSDEALARIASFEAIPRMDMTKLAEALGTTPRNAWGVYDDLRRRGAVRSVTVVDPTKVLGACECRASIRLDCRAPELIEAVEESLARDLQIATAVRVTGTWDYLVRAYHSSEAVADAWFRGLLALPGVVDGELKFCRTIFERHTYAAAILAAER</sequence>
<dbReference type="eggNOG" id="COG1522">
    <property type="taxonomic scope" value="Bacteria"/>
</dbReference>
<organism evidence="2 3">
    <name type="scientific">Phenylobacterium zucineum (strain HLK1)</name>
    <dbReference type="NCBI Taxonomy" id="450851"/>
    <lineage>
        <taxon>Bacteria</taxon>
        <taxon>Pseudomonadati</taxon>
        <taxon>Pseudomonadota</taxon>
        <taxon>Alphaproteobacteria</taxon>
        <taxon>Caulobacterales</taxon>
        <taxon>Caulobacteraceae</taxon>
        <taxon>Phenylobacterium</taxon>
    </lineage>
</organism>
<protein>
    <submittedName>
        <fullName evidence="2">Transcriptional regulator, AsnC family</fullName>
    </submittedName>
</protein>
<evidence type="ECO:0000313" key="2">
    <source>
        <dbReference type="EMBL" id="ACG78771.1"/>
    </source>
</evidence>
<keyword evidence="3" id="KW-1185">Reference proteome</keyword>
<dbReference type="KEGG" id="pzu:PHZ_c2361"/>
<accession>B4RFV8</accession>
<dbReference type="HOGENOM" id="CLU_1433285_0_0_5"/>
<evidence type="ECO:0000256" key="1">
    <source>
        <dbReference type="SAM" id="MobiDB-lite"/>
    </source>
</evidence>
<feature type="region of interest" description="Disordered" evidence="1">
    <location>
        <begin position="1"/>
        <end position="31"/>
    </location>
</feature>
<reference evidence="2 3" key="1">
    <citation type="journal article" date="2008" name="BMC Genomics">
        <title>Complete genome of Phenylobacterium zucineum - a novel facultative intracellular bacterium isolated from human erythroleukemia cell line K562.</title>
        <authorList>
            <person name="Luo Y."/>
            <person name="Xu X."/>
            <person name="Ding Z."/>
            <person name="Liu Z."/>
            <person name="Zhang B."/>
            <person name="Yan Z."/>
            <person name="Sun J."/>
            <person name="Hu S."/>
            <person name="Hu X."/>
        </authorList>
    </citation>
    <scope>NUCLEOTIDE SEQUENCE [LARGE SCALE GENOMIC DNA]</scope>
    <source>
        <strain evidence="2 3">HLK1</strain>
    </source>
</reference>
<evidence type="ECO:0000313" key="3">
    <source>
        <dbReference type="Proteomes" id="UP000001868"/>
    </source>
</evidence>